<evidence type="ECO:0000313" key="2">
    <source>
        <dbReference type="EMBL" id="SEH17206.1"/>
    </source>
</evidence>
<proteinExistence type="predicted"/>
<dbReference type="SUPFAM" id="SSF56281">
    <property type="entry name" value="Metallo-hydrolase/oxidoreductase"/>
    <property type="match status" value="1"/>
</dbReference>
<dbReference type="EMBL" id="FNWL01000003">
    <property type="protein sequence ID" value="SEH17206.1"/>
    <property type="molecule type" value="Genomic_DNA"/>
</dbReference>
<dbReference type="Gene3D" id="3.60.15.10">
    <property type="entry name" value="Ribonuclease Z/Hydroxyacylglutathione hydrolase-like"/>
    <property type="match status" value="1"/>
</dbReference>
<keyword evidence="3" id="KW-1185">Reference proteome</keyword>
<name>A0A1H6G289_9EURY</name>
<dbReference type="Proteomes" id="UP000199112">
    <property type="component" value="Unassembled WGS sequence"/>
</dbReference>
<dbReference type="RefSeq" id="WP_090507819.1">
    <property type="nucleotide sequence ID" value="NZ_FNWL01000003.1"/>
</dbReference>
<sequence length="243" mass="26994">MTTKLTDDVHWISSCHPDDEYHMHMSEYLIRGENGTVLVDSGSSHYRDEIIAEIDQLTDGNGPDVILLTHSTLPHTENVPAFESEWGEIKTVAATGRFPEIVGLPDAEARQLNAPVEFAGRPFTCIHPLLTDVTVSQWVYDHESGVLFTAEAFGHYHDPGNCDLTTAEIDGGLSADHVDAFYLDKIPFVDYLDRERLGNAFETLFDTLDVTYVAPIHGNPIPGERLDRYVDDVIEALEPPTTA</sequence>
<dbReference type="InterPro" id="IPR001279">
    <property type="entry name" value="Metallo-B-lactamas"/>
</dbReference>
<protein>
    <submittedName>
        <fullName evidence="2">Metallo-beta-lactamase superfamily protein</fullName>
    </submittedName>
</protein>
<accession>A0A1H6G289</accession>
<organism evidence="2 3">
    <name type="scientific">Natronorubrum sediminis</name>
    <dbReference type="NCBI Taxonomy" id="640943"/>
    <lineage>
        <taxon>Archaea</taxon>
        <taxon>Methanobacteriati</taxon>
        <taxon>Methanobacteriota</taxon>
        <taxon>Stenosarchaea group</taxon>
        <taxon>Halobacteria</taxon>
        <taxon>Halobacteriales</taxon>
        <taxon>Natrialbaceae</taxon>
        <taxon>Natronorubrum</taxon>
    </lineage>
</organism>
<gene>
    <name evidence="2" type="ORF">SAMN04487967_3056</name>
</gene>
<reference evidence="3" key="1">
    <citation type="submission" date="2016-10" db="EMBL/GenBank/DDBJ databases">
        <authorList>
            <person name="Varghese N."/>
            <person name="Submissions S."/>
        </authorList>
    </citation>
    <scope>NUCLEOTIDE SEQUENCE [LARGE SCALE GENOMIC DNA]</scope>
    <source>
        <strain evidence="3">CGMCC 1.8981</strain>
    </source>
</reference>
<dbReference type="AlphaFoldDB" id="A0A1H6G289"/>
<dbReference type="OrthoDB" id="6433at2157"/>
<evidence type="ECO:0000259" key="1">
    <source>
        <dbReference type="Pfam" id="PF00753"/>
    </source>
</evidence>
<dbReference type="InterPro" id="IPR036866">
    <property type="entry name" value="RibonucZ/Hydroxyglut_hydro"/>
</dbReference>
<dbReference type="Pfam" id="PF00753">
    <property type="entry name" value="Lactamase_B"/>
    <property type="match status" value="1"/>
</dbReference>
<feature type="domain" description="Metallo-beta-lactamase" evidence="1">
    <location>
        <begin position="28"/>
        <end position="154"/>
    </location>
</feature>
<evidence type="ECO:0000313" key="3">
    <source>
        <dbReference type="Proteomes" id="UP000199112"/>
    </source>
</evidence>